<dbReference type="EMBL" id="GBXM01022995">
    <property type="protein sequence ID" value="JAH85582.1"/>
    <property type="molecule type" value="Transcribed_RNA"/>
</dbReference>
<name>A0A0E9W5E0_ANGAN</name>
<reference evidence="1" key="2">
    <citation type="journal article" date="2015" name="Fish Shellfish Immunol.">
        <title>Early steps in the European eel (Anguilla anguilla)-Vibrio vulnificus interaction in the gills: Role of the RtxA13 toxin.</title>
        <authorList>
            <person name="Callol A."/>
            <person name="Pajuelo D."/>
            <person name="Ebbesson L."/>
            <person name="Teles M."/>
            <person name="MacKenzie S."/>
            <person name="Amaro C."/>
        </authorList>
    </citation>
    <scope>NUCLEOTIDE SEQUENCE</scope>
</reference>
<protein>
    <submittedName>
        <fullName evidence="1">Uncharacterized protein</fullName>
    </submittedName>
</protein>
<proteinExistence type="predicted"/>
<reference evidence="1" key="1">
    <citation type="submission" date="2014-11" db="EMBL/GenBank/DDBJ databases">
        <authorList>
            <person name="Amaro Gonzalez C."/>
        </authorList>
    </citation>
    <scope>NUCLEOTIDE SEQUENCE</scope>
</reference>
<dbReference type="AlphaFoldDB" id="A0A0E9W5E0"/>
<sequence length="22" mass="2848">MQTHTTKLIRWNICFKIEKYFF</sequence>
<organism evidence="1">
    <name type="scientific">Anguilla anguilla</name>
    <name type="common">European freshwater eel</name>
    <name type="synonym">Muraena anguilla</name>
    <dbReference type="NCBI Taxonomy" id="7936"/>
    <lineage>
        <taxon>Eukaryota</taxon>
        <taxon>Metazoa</taxon>
        <taxon>Chordata</taxon>
        <taxon>Craniata</taxon>
        <taxon>Vertebrata</taxon>
        <taxon>Euteleostomi</taxon>
        <taxon>Actinopterygii</taxon>
        <taxon>Neopterygii</taxon>
        <taxon>Teleostei</taxon>
        <taxon>Anguilliformes</taxon>
        <taxon>Anguillidae</taxon>
        <taxon>Anguilla</taxon>
    </lineage>
</organism>
<accession>A0A0E9W5E0</accession>
<evidence type="ECO:0000313" key="1">
    <source>
        <dbReference type="EMBL" id="JAH85582.1"/>
    </source>
</evidence>